<dbReference type="InterPro" id="IPR028884">
    <property type="entry name" value="Trm82"/>
</dbReference>
<evidence type="ECO:0000256" key="6">
    <source>
        <dbReference type="SAM" id="MobiDB-lite"/>
    </source>
</evidence>
<dbReference type="InterPro" id="IPR015943">
    <property type="entry name" value="WD40/YVTN_repeat-like_dom_sf"/>
</dbReference>
<evidence type="ECO:0000256" key="5">
    <source>
        <dbReference type="ARBA" id="ARBA00023242"/>
    </source>
</evidence>
<evidence type="ECO:0000256" key="3">
    <source>
        <dbReference type="ARBA" id="ARBA00022694"/>
    </source>
</evidence>
<dbReference type="InterPro" id="IPR036322">
    <property type="entry name" value="WD40_repeat_dom_sf"/>
</dbReference>
<name>A0A6V0BPJ5_9STRA</name>
<comment type="subcellular location">
    <subcellularLocation>
        <location evidence="1">Nucleus</location>
    </subcellularLocation>
</comment>
<dbReference type="InterPro" id="IPR019775">
    <property type="entry name" value="WD40_repeat_CS"/>
</dbReference>
<accession>A0A6V0BPJ5</accession>
<dbReference type="GO" id="GO:0043527">
    <property type="term" value="C:tRNA methyltransferase complex"/>
    <property type="evidence" value="ECO:0007669"/>
    <property type="project" value="TreeGrafter"/>
</dbReference>
<dbReference type="GO" id="GO:0006400">
    <property type="term" value="P:tRNA modification"/>
    <property type="evidence" value="ECO:0007669"/>
    <property type="project" value="TreeGrafter"/>
</dbReference>
<dbReference type="InterPro" id="IPR001680">
    <property type="entry name" value="WD40_rpt"/>
</dbReference>
<evidence type="ECO:0008006" key="9">
    <source>
        <dbReference type="Google" id="ProtNLM"/>
    </source>
</evidence>
<dbReference type="PANTHER" id="PTHR16288">
    <property type="entry name" value="WD40 REPEAT PROTEIN 4"/>
    <property type="match status" value="1"/>
</dbReference>
<evidence type="ECO:0000256" key="1">
    <source>
        <dbReference type="ARBA" id="ARBA00004123"/>
    </source>
</evidence>
<keyword evidence="3" id="KW-0819">tRNA processing</keyword>
<keyword evidence="5" id="KW-0539">Nucleus</keyword>
<feature type="region of interest" description="Disordered" evidence="6">
    <location>
        <begin position="525"/>
        <end position="547"/>
    </location>
</feature>
<feature type="compositionally biased region" description="Polar residues" evidence="6">
    <location>
        <begin position="58"/>
        <end position="73"/>
    </location>
</feature>
<reference evidence="8" key="1">
    <citation type="submission" date="2021-01" db="EMBL/GenBank/DDBJ databases">
        <authorList>
            <person name="Corre E."/>
            <person name="Pelletier E."/>
            <person name="Niang G."/>
            <person name="Scheremetjew M."/>
            <person name="Finn R."/>
            <person name="Kale V."/>
            <person name="Holt S."/>
            <person name="Cochrane G."/>
            <person name="Meng A."/>
            <person name="Brown T."/>
            <person name="Cohen L."/>
        </authorList>
    </citation>
    <scope>NUCLEOTIDE SEQUENCE</scope>
    <source>
        <strain evidence="8">10249 10 AB</strain>
    </source>
</reference>
<evidence type="ECO:0000256" key="4">
    <source>
        <dbReference type="ARBA" id="ARBA00022737"/>
    </source>
</evidence>
<sequence length="547" mass="59465">MRHLIDRYEEYFLVGLKDRAYLVFDTPGNSDDADGGTTTIVELLPSSQDDGSKAAEQAQAQPESVTATANSVSTDDKDDGASNDNNDSTTKDNEKNNGKDSNDNEKNNNKDDKVKGGDQQQPPPRKRPSKSKIEEEQQLKEICAVAITGEKNNKVLRCAVARGNKSMNIYAVNLNKLVLESNSKSTQSSFLHYRTPKRVSCFTFAKLPNDNENGDGTNTMIPLLIAGDVAGDSYAYNIVSEIKEQQGQKLLLGHTASMITDIAILGNNNDDSNNKSLLVTSDRDEKIRISRFPDSYVLEGFLLGHTAYVTGLTVVVPSSSSQSSSPLVVSCAGDRTLRLWNLTTQSEICRLSTVSAEIPTAIAASYCSTSTSTTVAVIFDDSKRLSLYKITTAANADNPSLELLGSVDCPSQPLAIDFSECTDANDNAAASVLAVVMKDPDYIALYDIPNNQNQQDGNKPIAVPRGESSHLAKTLKELASEEKIAMPDTILEKDDYGNPVLQKENETRGPAALDQPWNRVERVGIAKEREKRRKTKKAKVAAAADNK</sequence>
<evidence type="ECO:0000256" key="2">
    <source>
        <dbReference type="ARBA" id="ARBA00022574"/>
    </source>
</evidence>
<feature type="compositionally biased region" description="Basic residues" evidence="6">
    <location>
        <begin position="530"/>
        <end position="539"/>
    </location>
</feature>
<organism evidence="8">
    <name type="scientific">Pseudo-nitzschia australis</name>
    <dbReference type="NCBI Taxonomy" id="44445"/>
    <lineage>
        <taxon>Eukaryota</taxon>
        <taxon>Sar</taxon>
        <taxon>Stramenopiles</taxon>
        <taxon>Ochrophyta</taxon>
        <taxon>Bacillariophyta</taxon>
        <taxon>Bacillariophyceae</taxon>
        <taxon>Bacillariophycidae</taxon>
        <taxon>Bacillariales</taxon>
        <taxon>Bacillariaceae</taxon>
        <taxon>Pseudo-nitzschia</taxon>
    </lineage>
</organism>
<dbReference type="GO" id="GO:0036265">
    <property type="term" value="P:RNA (guanine-N7)-methylation"/>
    <property type="evidence" value="ECO:0007669"/>
    <property type="project" value="InterPro"/>
</dbReference>
<dbReference type="GO" id="GO:0005634">
    <property type="term" value="C:nucleus"/>
    <property type="evidence" value="ECO:0007669"/>
    <property type="project" value="UniProtKB-SubCell"/>
</dbReference>
<dbReference type="GO" id="GO:0005829">
    <property type="term" value="C:cytosol"/>
    <property type="evidence" value="ECO:0007669"/>
    <property type="project" value="TreeGrafter"/>
</dbReference>
<dbReference type="Gene3D" id="2.130.10.10">
    <property type="entry name" value="YVTN repeat-like/Quinoprotein amine dehydrogenase"/>
    <property type="match status" value="1"/>
</dbReference>
<gene>
    <name evidence="7" type="ORF">PAUS00366_LOCUS17885</name>
    <name evidence="8" type="ORF">PAUS00366_LOCUS17886</name>
</gene>
<dbReference type="EMBL" id="HBIX01026162">
    <property type="protein sequence ID" value="CAE0725129.1"/>
    <property type="molecule type" value="Transcribed_RNA"/>
</dbReference>
<dbReference type="SUPFAM" id="SSF50978">
    <property type="entry name" value="WD40 repeat-like"/>
    <property type="match status" value="1"/>
</dbReference>
<protein>
    <recommendedName>
        <fullName evidence="9">tRNA (guanine-N(7)-)-methyltransferase non-catalytic subunit</fullName>
    </recommendedName>
</protein>
<dbReference type="EMBL" id="HBIX01026161">
    <property type="protein sequence ID" value="CAE0725128.1"/>
    <property type="molecule type" value="Transcribed_RNA"/>
</dbReference>
<keyword evidence="2" id="KW-0853">WD repeat</keyword>
<dbReference type="SMART" id="SM00320">
    <property type="entry name" value="WD40"/>
    <property type="match status" value="2"/>
</dbReference>
<dbReference type="PANTHER" id="PTHR16288:SF0">
    <property type="entry name" value="TRNA (GUANINE-N(7)-)-METHYLTRANSFERASE NON-CATALYTIC SUBUNIT WDR4"/>
    <property type="match status" value="1"/>
</dbReference>
<dbReference type="PROSITE" id="PS00678">
    <property type="entry name" value="WD_REPEATS_1"/>
    <property type="match status" value="1"/>
</dbReference>
<evidence type="ECO:0000313" key="8">
    <source>
        <dbReference type="EMBL" id="CAE0725129.1"/>
    </source>
</evidence>
<keyword evidence="4" id="KW-0677">Repeat</keyword>
<evidence type="ECO:0000313" key="7">
    <source>
        <dbReference type="EMBL" id="CAE0725128.1"/>
    </source>
</evidence>
<feature type="compositionally biased region" description="Basic and acidic residues" evidence="6">
    <location>
        <begin position="89"/>
        <end position="116"/>
    </location>
</feature>
<proteinExistence type="predicted"/>
<dbReference type="AlphaFoldDB" id="A0A6V0BPJ5"/>
<dbReference type="Pfam" id="PF00400">
    <property type="entry name" value="WD40"/>
    <property type="match status" value="1"/>
</dbReference>
<feature type="region of interest" description="Disordered" evidence="6">
    <location>
        <begin position="28"/>
        <end position="136"/>
    </location>
</feature>
<feature type="compositionally biased region" description="Polar residues" evidence="6">
    <location>
        <begin position="36"/>
        <end position="49"/>
    </location>
</feature>